<dbReference type="Proteomes" id="UP000238937">
    <property type="component" value="Unassembled WGS sequence"/>
</dbReference>
<name>A0A2T1G6R7_9CYAN</name>
<dbReference type="AlphaFoldDB" id="A0A2T1G6R7"/>
<sequence>MYTSTANYPLGRRVKCFNFTQNHPTGSDIIEISYGEVISIDLPENYQEFNNPLTDESWEVTGYSIKVDAGKISEVIFDLKRNSISR</sequence>
<evidence type="ECO:0000313" key="2">
    <source>
        <dbReference type="Proteomes" id="UP000238937"/>
    </source>
</evidence>
<proteinExistence type="predicted"/>
<organism evidence="1 2">
    <name type="scientific">Chamaesiphon polymorphus CCALA 037</name>
    <dbReference type="NCBI Taxonomy" id="2107692"/>
    <lineage>
        <taxon>Bacteria</taxon>
        <taxon>Bacillati</taxon>
        <taxon>Cyanobacteriota</taxon>
        <taxon>Cyanophyceae</taxon>
        <taxon>Gomontiellales</taxon>
        <taxon>Chamaesiphonaceae</taxon>
        <taxon>Chamaesiphon</taxon>
    </lineage>
</organism>
<keyword evidence="2" id="KW-1185">Reference proteome</keyword>
<evidence type="ECO:0000313" key="1">
    <source>
        <dbReference type="EMBL" id="PSB52938.1"/>
    </source>
</evidence>
<protein>
    <submittedName>
        <fullName evidence="1">Uncharacterized protein</fullName>
    </submittedName>
</protein>
<dbReference type="RefSeq" id="WP_106308888.1">
    <property type="nucleotide sequence ID" value="NZ_PVWO01000312.1"/>
</dbReference>
<gene>
    <name evidence="1" type="ORF">C7B77_20000</name>
</gene>
<comment type="caution">
    <text evidence="1">The sequence shown here is derived from an EMBL/GenBank/DDBJ whole genome shotgun (WGS) entry which is preliminary data.</text>
</comment>
<dbReference type="EMBL" id="PVWO01000312">
    <property type="protein sequence ID" value="PSB52938.1"/>
    <property type="molecule type" value="Genomic_DNA"/>
</dbReference>
<accession>A0A2T1G6R7</accession>
<reference evidence="1 2" key="1">
    <citation type="submission" date="2018-03" db="EMBL/GenBank/DDBJ databases">
        <title>The ancient ancestry and fast evolution of plastids.</title>
        <authorList>
            <person name="Moore K.R."/>
            <person name="Magnabosco C."/>
            <person name="Momper L."/>
            <person name="Gold D.A."/>
            <person name="Bosak T."/>
            <person name="Fournier G.P."/>
        </authorList>
    </citation>
    <scope>NUCLEOTIDE SEQUENCE [LARGE SCALE GENOMIC DNA]</scope>
    <source>
        <strain evidence="1 2">CCALA 037</strain>
    </source>
</reference>